<evidence type="ECO:0000313" key="2">
    <source>
        <dbReference type="EMBL" id="GCC48756.1"/>
    </source>
</evidence>
<dbReference type="Proteomes" id="UP000287033">
    <property type="component" value="Unassembled WGS sequence"/>
</dbReference>
<gene>
    <name evidence="2" type="ORF">chiPu_0033279</name>
</gene>
<comment type="caution">
    <text evidence="2">The sequence shown here is derived from an EMBL/GenBank/DDBJ whole genome shotgun (WGS) entry which is preliminary data.</text>
</comment>
<evidence type="ECO:0000256" key="1">
    <source>
        <dbReference type="SAM" id="MobiDB-lite"/>
    </source>
</evidence>
<reference evidence="2 3" key="1">
    <citation type="journal article" date="2018" name="Nat. Ecol. Evol.">
        <title>Shark genomes provide insights into elasmobranch evolution and the origin of vertebrates.</title>
        <authorList>
            <person name="Hara Y"/>
            <person name="Yamaguchi K"/>
            <person name="Onimaru K"/>
            <person name="Kadota M"/>
            <person name="Koyanagi M"/>
            <person name="Keeley SD"/>
            <person name="Tatsumi K"/>
            <person name="Tanaka K"/>
            <person name="Motone F"/>
            <person name="Kageyama Y"/>
            <person name="Nozu R"/>
            <person name="Adachi N"/>
            <person name="Nishimura O"/>
            <person name="Nakagawa R"/>
            <person name="Tanegashima C"/>
            <person name="Kiyatake I"/>
            <person name="Matsumoto R"/>
            <person name="Murakumo K"/>
            <person name="Nishida K"/>
            <person name="Terakita A"/>
            <person name="Kuratani S"/>
            <person name="Sato K"/>
            <person name="Hyodo S Kuraku.S."/>
        </authorList>
    </citation>
    <scope>NUCLEOTIDE SEQUENCE [LARGE SCALE GENOMIC DNA]</scope>
</reference>
<feature type="region of interest" description="Disordered" evidence="1">
    <location>
        <begin position="1"/>
        <end position="20"/>
    </location>
</feature>
<feature type="region of interest" description="Disordered" evidence="1">
    <location>
        <begin position="38"/>
        <end position="94"/>
    </location>
</feature>
<sequence>MPDDGETACSASPPAHAGDPVFQRRQCLRGEDVAAPVIPGHRKAMSPESIGPQTKRWNGFRARRCASPRNDDGENDRADTPSIPPRHTAIGSSR</sequence>
<feature type="compositionally biased region" description="Basic and acidic residues" evidence="1">
    <location>
        <begin position="69"/>
        <end position="79"/>
    </location>
</feature>
<name>A0A401U1M7_CHIPU</name>
<organism evidence="2 3">
    <name type="scientific">Chiloscyllium punctatum</name>
    <name type="common">Brownbanded bambooshark</name>
    <name type="synonym">Hemiscyllium punctatum</name>
    <dbReference type="NCBI Taxonomy" id="137246"/>
    <lineage>
        <taxon>Eukaryota</taxon>
        <taxon>Metazoa</taxon>
        <taxon>Chordata</taxon>
        <taxon>Craniata</taxon>
        <taxon>Vertebrata</taxon>
        <taxon>Chondrichthyes</taxon>
        <taxon>Elasmobranchii</taxon>
        <taxon>Galeomorphii</taxon>
        <taxon>Galeoidea</taxon>
        <taxon>Orectolobiformes</taxon>
        <taxon>Hemiscylliidae</taxon>
        <taxon>Chiloscyllium</taxon>
    </lineage>
</organism>
<keyword evidence="3" id="KW-1185">Reference proteome</keyword>
<proteinExistence type="predicted"/>
<evidence type="ECO:0000313" key="3">
    <source>
        <dbReference type="Proteomes" id="UP000287033"/>
    </source>
</evidence>
<protein>
    <submittedName>
        <fullName evidence="2">Uncharacterized protein</fullName>
    </submittedName>
</protein>
<accession>A0A401U1M7</accession>
<dbReference type="AlphaFoldDB" id="A0A401U1M7"/>
<dbReference type="EMBL" id="BEZZ01258890">
    <property type="protein sequence ID" value="GCC48756.1"/>
    <property type="molecule type" value="Genomic_DNA"/>
</dbReference>